<comment type="caution">
    <text evidence="4">The sequence shown here is derived from an EMBL/GenBank/DDBJ whole genome shotgun (WGS) entry which is preliminary data.</text>
</comment>
<name>A0AAE0WTV9_9PEZI</name>
<dbReference type="FunFam" id="3.40.50.720:FF:000084">
    <property type="entry name" value="Short-chain dehydrogenase reductase"/>
    <property type="match status" value="1"/>
</dbReference>
<keyword evidence="3" id="KW-0560">Oxidoreductase</keyword>
<dbReference type="SUPFAM" id="SSF51735">
    <property type="entry name" value="NAD(P)-binding Rossmann-fold domains"/>
    <property type="match status" value="1"/>
</dbReference>
<evidence type="ECO:0000256" key="2">
    <source>
        <dbReference type="ARBA" id="ARBA00022857"/>
    </source>
</evidence>
<dbReference type="InterPro" id="IPR020904">
    <property type="entry name" value="Sc_DH/Rdtase_CS"/>
</dbReference>
<sequence length="253" mass="25842">MDGKVIAITGGASGIGLATAKVLAKRGAKLSISDQTEGALKAAVSTLESAGASAESISTYKLDVRDVGQTKAWLDEIVKKFGRLDGAANMAGVSGKNFGTVPLVEQKDEDEWDLIIGVNLTGVMNSMKAELKVISDGGSIVNAASAAGVRGTQNGSAYSASKHGVIGLTRSVAKEVGHRAVRINAIAPGVIDTPMVRGVSDVVTDKMFEAAKTTALGRSADPEEVAKLIAFLLSDDASYITGAVHTVDAGLTA</sequence>
<evidence type="ECO:0000256" key="3">
    <source>
        <dbReference type="ARBA" id="ARBA00023002"/>
    </source>
</evidence>
<dbReference type="PRINTS" id="PR00081">
    <property type="entry name" value="GDHRDH"/>
</dbReference>
<keyword evidence="2" id="KW-0521">NADP</keyword>
<dbReference type="PRINTS" id="PR00080">
    <property type="entry name" value="SDRFAMILY"/>
</dbReference>
<dbReference type="InterPro" id="IPR002347">
    <property type="entry name" value="SDR_fam"/>
</dbReference>
<evidence type="ECO:0000313" key="4">
    <source>
        <dbReference type="EMBL" id="KAK3677679.1"/>
    </source>
</evidence>
<comment type="similarity">
    <text evidence="1">Belongs to the short-chain dehydrogenases/reductases (SDR) family.</text>
</comment>
<protein>
    <submittedName>
        <fullName evidence="4">Uncharacterized protein</fullName>
    </submittedName>
</protein>
<dbReference type="PANTHER" id="PTHR24321">
    <property type="entry name" value="DEHYDROGENASES, SHORT CHAIN"/>
    <property type="match status" value="1"/>
</dbReference>
<keyword evidence="5" id="KW-1185">Reference proteome</keyword>
<dbReference type="PANTHER" id="PTHR24321:SF8">
    <property type="entry name" value="ESTRADIOL 17-BETA-DEHYDROGENASE 8-RELATED"/>
    <property type="match status" value="1"/>
</dbReference>
<reference evidence="4" key="1">
    <citation type="submission" date="2023-07" db="EMBL/GenBank/DDBJ databases">
        <title>Black Yeasts Isolated from many extreme environments.</title>
        <authorList>
            <person name="Coleine C."/>
            <person name="Stajich J.E."/>
            <person name="Selbmann L."/>
        </authorList>
    </citation>
    <scope>NUCLEOTIDE SEQUENCE</scope>
    <source>
        <strain evidence="4">CCFEE 5485</strain>
    </source>
</reference>
<accession>A0AAE0WTV9</accession>
<dbReference type="EMBL" id="JAUTXT010000006">
    <property type="protein sequence ID" value="KAK3677679.1"/>
    <property type="molecule type" value="Genomic_DNA"/>
</dbReference>
<dbReference type="Pfam" id="PF13561">
    <property type="entry name" value="adh_short_C2"/>
    <property type="match status" value="1"/>
</dbReference>
<dbReference type="InterPro" id="IPR036291">
    <property type="entry name" value="NAD(P)-bd_dom_sf"/>
</dbReference>
<dbReference type="Proteomes" id="UP001274830">
    <property type="component" value="Unassembled WGS sequence"/>
</dbReference>
<organism evidence="4 5">
    <name type="scientific">Recurvomyces mirabilis</name>
    <dbReference type="NCBI Taxonomy" id="574656"/>
    <lineage>
        <taxon>Eukaryota</taxon>
        <taxon>Fungi</taxon>
        <taxon>Dikarya</taxon>
        <taxon>Ascomycota</taxon>
        <taxon>Pezizomycotina</taxon>
        <taxon>Dothideomycetes</taxon>
        <taxon>Dothideomycetidae</taxon>
        <taxon>Mycosphaerellales</taxon>
        <taxon>Teratosphaeriaceae</taxon>
        <taxon>Recurvomyces</taxon>
    </lineage>
</organism>
<evidence type="ECO:0000256" key="1">
    <source>
        <dbReference type="ARBA" id="ARBA00006484"/>
    </source>
</evidence>
<gene>
    <name evidence="4" type="ORF">LTR78_002529</name>
</gene>
<dbReference type="GO" id="GO:0016491">
    <property type="term" value="F:oxidoreductase activity"/>
    <property type="evidence" value="ECO:0007669"/>
    <property type="project" value="UniProtKB-KW"/>
</dbReference>
<dbReference type="AlphaFoldDB" id="A0AAE0WTV9"/>
<evidence type="ECO:0000313" key="5">
    <source>
        <dbReference type="Proteomes" id="UP001274830"/>
    </source>
</evidence>
<dbReference type="PROSITE" id="PS00061">
    <property type="entry name" value="ADH_SHORT"/>
    <property type="match status" value="1"/>
</dbReference>
<proteinExistence type="inferred from homology"/>
<dbReference type="Gene3D" id="3.40.50.720">
    <property type="entry name" value="NAD(P)-binding Rossmann-like Domain"/>
    <property type="match status" value="1"/>
</dbReference>